<evidence type="ECO:0000313" key="4">
    <source>
        <dbReference type="EMBL" id="UXY15321.1"/>
    </source>
</evidence>
<evidence type="ECO:0000313" key="5">
    <source>
        <dbReference type="Proteomes" id="UP001061302"/>
    </source>
</evidence>
<dbReference type="Gene3D" id="3.40.50.10610">
    <property type="entry name" value="ABC-type transport auxiliary lipoprotein component"/>
    <property type="match status" value="1"/>
</dbReference>
<evidence type="ECO:0000259" key="3">
    <source>
        <dbReference type="Pfam" id="PF16539"/>
    </source>
</evidence>
<name>A0ABY6DQE7_9NEIS</name>
<dbReference type="Pfam" id="PF16539">
    <property type="entry name" value="FlgT_M"/>
    <property type="match status" value="1"/>
</dbReference>
<feature type="region of interest" description="Disordered" evidence="1">
    <location>
        <begin position="109"/>
        <end position="133"/>
    </location>
</feature>
<dbReference type="Gene3D" id="3.30.1660.40">
    <property type="entry name" value="FlgT, N-terminal domain"/>
    <property type="match status" value="1"/>
</dbReference>
<proteinExistence type="predicted"/>
<dbReference type="InterPro" id="IPR032386">
    <property type="entry name" value="FlgT_M"/>
</dbReference>
<feature type="signal peptide" evidence="2">
    <location>
        <begin position="1"/>
        <end position="24"/>
    </location>
</feature>
<dbReference type="Proteomes" id="UP001061302">
    <property type="component" value="Chromosome"/>
</dbReference>
<sequence length="438" mass="45905">MTRLPGWARLGMAAVATVALHASAAPVIGVAPLSGGSVAQARQAALEDALANAALAEGAQVYALEQGGEGRLAQGQLREGARPSGYRVLREWQGSGLYQIEIEPRWDAPAAAPVPTPTPAPQPKAASTSAAQPRCTDPYRRKLLVTPFHLRQPGQARDLGPFQLGLQEALAERLAQAGLLAQRGGNEVPFAIELTSDLRLQPEQVRRLARQQGVQFVLGGVVNDVRAYGERYALSFGADDARSGERTAELTVPLFEFARAGLKATPRSRRFDVDLLLFDGISGALVARRRFAGEAGGQVVFGTNEPFGSGAFLASGYGIMVAGQLDAMVHAARDTLACLPFSARVVRVDAGQVYLDAGGLAGLAPGDKLQRYRLRPGSLPLDGLGTGGLVSLGLPEEPAGSLTVVQVQPLFAVAVADQGRPEVGDYARSAVLSGTAPR</sequence>
<keyword evidence="2" id="KW-0732">Signal</keyword>
<reference evidence="4" key="1">
    <citation type="submission" date="2022-10" db="EMBL/GenBank/DDBJ databases">
        <title>Chitiniphilus purpureus sp. nov., a novel chitin-degrading bacterium isolated from crawfish pond sediment.</title>
        <authorList>
            <person name="Li K."/>
        </authorList>
    </citation>
    <scope>NUCLEOTIDE SEQUENCE</scope>
    <source>
        <strain evidence="4">CD1</strain>
    </source>
</reference>
<gene>
    <name evidence="4" type="ORF">N8I74_18710</name>
</gene>
<protein>
    <recommendedName>
        <fullName evidence="3">Flagellar assembly protein T middle domain-containing protein</fullName>
    </recommendedName>
</protein>
<organism evidence="4 5">
    <name type="scientific">Chitiniphilus purpureus</name>
    <dbReference type="NCBI Taxonomy" id="2981137"/>
    <lineage>
        <taxon>Bacteria</taxon>
        <taxon>Pseudomonadati</taxon>
        <taxon>Pseudomonadota</taxon>
        <taxon>Betaproteobacteria</taxon>
        <taxon>Neisseriales</taxon>
        <taxon>Chitinibacteraceae</taxon>
        <taxon>Chitiniphilus</taxon>
    </lineage>
</organism>
<evidence type="ECO:0000256" key="2">
    <source>
        <dbReference type="SAM" id="SignalP"/>
    </source>
</evidence>
<evidence type="ECO:0000256" key="1">
    <source>
        <dbReference type="SAM" id="MobiDB-lite"/>
    </source>
</evidence>
<feature type="domain" description="Flagellar assembly protein T middle" evidence="3">
    <location>
        <begin position="135"/>
        <end position="296"/>
    </location>
</feature>
<dbReference type="InterPro" id="IPR038180">
    <property type="entry name" value="FlgT_N_sf"/>
</dbReference>
<keyword evidence="5" id="KW-1185">Reference proteome</keyword>
<accession>A0ABY6DQE7</accession>
<feature type="compositionally biased region" description="Low complexity" evidence="1">
    <location>
        <begin position="123"/>
        <end position="133"/>
    </location>
</feature>
<dbReference type="EMBL" id="CP106753">
    <property type="protein sequence ID" value="UXY15321.1"/>
    <property type="molecule type" value="Genomic_DNA"/>
</dbReference>
<feature type="compositionally biased region" description="Pro residues" evidence="1">
    <location>
        <begin position="112"/>
        <end position="122"/>
    </location>
</feature>
<feature type="chain" id="PRO_5046880054" description="Flagellar assembly protein T middle domain-containing protein" evidence="2">
    <location>
        <begin position="25"/>
        <end position="438"/>
    </location>
</feature>
<dbReference type="RefSeq" id="WP_263124727.1">
    <property type="nucleotide sequence ID" value="NZ_CP106753.1"/>
</dbReference>